<dbReference type="InterPro" id="IPR046582">
    <property type="entry name" value="DUF6630"/>
</dbReference>
<dbReference type="EMBL" id="CZAI01000002">
    <property type="protein sequence ID" value="CUP01102.1"/>
    <property type="molecule type" value="Genomic_DNA"/>
</dbReference>
<accession>A0A174JN08</accession>
<feature type="domain" description="DUF6630" evidence="1">
    <location>
        <begin position="29"/>
        <end position="138"/>
    </location>
</feature>
<organism evidence="2 3">
    <name type="scientific">Bacteroides caccae</name>
    <dbReference type="NCBI Taxonomy" id="47678"/>
    <lineage>
        <taxon>Bacteria</taxon>
        <taxon>Pseudomonadati</taxon>
        <taxon>Bacteroidota</taxon>
        <taxon>Bacteroidia</taxon>
        <taxon>Bacteroidales</taxon>
        <taxon>Bacteroidaceae</taxon>
        <taxon>Bacteroides</taxon>
    </lineage>
</organism>
<protein>
    <recommendedName>
        <fullName evidence="1">DUF6630 domain-containing protein</fullName>
    </recommendedName>
</protein>
<evidence type="ECO:0000313" key="2">
    <source>
        <dbReference type="EMBL" id="CUP01102.1"/>
    </source>
</evidence>
<evidence type="ECO:0000313" key="3">
    <source>
        <dbReference type="Proteomes" id="UP000095657"/>
    </source>
</evidence>
<dbReference type="RefSeq" id="WP_013616527.1">
    <property type="nucleotide sequence ID" value="NZ_CZAI01000002.1"/>
</dbReference>
<dbReference type="Pfam" id="PF20335">
    <property type="entry name" value="DUF6630"/>
    <property type="match status" value="1"/>
</dbReference>
<dbReference type="STRING" id="47678.ERS852494_01335"/>
<evidence type="ECO:0000259" key="1">
    <source>
        <dbReference type="Pfam" id="PF20335"/>
    </source>
</evidence>
<name>A0A174JN08_9BACE</name>
<dbReference type="GeneID" id="79860876"/>
<sequence length="208" mass="24432">MNYKTMLAKVLGEKELMEMNVQTIKDDESLFYKLVDKNFLLIVDWSGEDRQGMLYNFFNNRLQSMLGVQLVVSEDEVYQKYNQEIEEPKRGDFIPFALSYFDKQLEKLGARVVLLDLENDTYNILVAYKKDAKKLKSIKSDFWKLSTLEQKQGRVVISITCPNCKDFACYDMLIEEESNMANEKCEVCGTLFWDENANEVVEMEKTYY</sequence>
<dbReference type="Proteomes" id="UP000095657">
    <property type="component" value="Unassembled WGS sequence"/>
</dbReference>
<reference evidence="2 3" key="1">
    <citation type="submission" date="2015-09" db="EMBL/GenBank/DDBJ databases">
        <authorList>
            <consortium name="Pathogen Informatics"/>
        </authorList>
    </citation>
    <scope>NUCLEOTIDE SEQUENCE [LARGE SCALE GENOMIC DNA]</scope>
    <source>
        <strain evidence="2 3">2789STDY5834880</strain>
    </source>
</reference>
<gene>
    <name evidence="2" type="ORF">ERS852494_01335</name>
</gene>
<dbReference type="AlphaFoldDB" id="A0A174JN08"/>
<proteinExistence type="predicted"/>